<dbReference type="PANTHER" id="PTHR45527">
    <property type="entry name" value="NONRIBOSOMAL PEPTIDE SYNTHETASE"/>
    <property type="match status" value="1"/>
</dbReference>
<reference evidence="2 3" key="1">
    <citation type="journal article" date="2023" name="Microbiol. Spectr.">
        <title>Synergy between Genome Mining, Metabolomics, and Bioinformatics Uncovers Antibacterial Chlorinated Carbazole Alkaloids and Their Biosynthetic Gene Cluster from Streptomyces tubbatahanensis sp. nov., a Novel Actinomycete Isolated from Sulu Sea, Philippines.</title>
        <authorList>
            <person name="Tenebro C.P."/>
            <person name="Trono D.J.V.L."/>
            <person name="Balida L.A.P."/>
            <person name="Bayog L.K.A."/>
            <person name="Bruna J.R."/>
            <person name="Sabido E.M."/>
            <person name="Caspe D.P.C."/>
            <person name="de Los Santos E.L.C."/>
            <person name="Saludes J.P."/>
            <person name="Dalisay D.S."/>
        </authorList>
    </citation>
    <scope>NUCLEOTIDE SEQUENCE [LARGE SCALE GENOMIC DNA]</scope>
    <source>
        <strain evidence="2 3">DSD3025</strain>
    </source>
</reference>
<dbReference type="Gene3D" id="3.40.50.980">
    <property type="match status" value="2"/>
</dbReference>
<dbReference type="Proteomes" id="UP001202244">
    <property type="component" value="Chromosome"/>
</dbReference>
<name>A0ABY3XKW7_9ACTN</name>
<evidence type="ECO:0000313" key="2">
    <source>
        <dbReference type="EMBL" id="UNS95049.1"/>
    </source>
</evidence>
<evidence type="ECO:0000313" key="3">
    <source>
        <dbReference type="Proteomes" id="UP001202244"/>
    </source>
</evidence>
<accession>A0ABY3XKW7</accession>
<sequence>MSLSYGELDARANRLAWLLRGRGVGVESRVVVALPRGVDVVVALLAVLKVGGVYVPVDPSYPVERVAFVVGDCAPAVVVSVSGAGVVVPGGVPVVLLDDPVVLGELAGLSSGRLVLGVAEDPGRAAYVVYTSGSTGRPKGVVVSQGGVVNVLGALRGVVGVGRVLALTTFAFDIAVVELFGPLTGGGCVVMALVVWWGDAGRLVELVVSSGVSVVQATPSLWREMLAVAGDRLRGVRVLVGGEVLPGEVARGLVGAVGVSGCVVHVYGRRRRRCGRHGVWCRLRVGCRSGGRWRIRRCSFSTLSCGLFRWVWRVSCMWRVWVWRVGIGVVRG</sequence>
<keyword evidence="3" id="KW-1185">Reference proteome</keyword>
<dbReference type="PROSITE" id="PS00455">
    <property type="entry name" value="AMP_BINDING"/>
    <property type="match status" value="1"/>
</dbReference>
<gene>
    <name evidence="2" type="ORF">MMF93_00170</name>
</gene>
<dbReference type="Pfam" id="PF00501">
    <property type="entry name" value="AMP-binding"/>
    <property type="match status" value="1"/>
</dbReference>
<dbReference type="PANTHER" id="PTHR45527:SF1">
    <property type="entry name" value="FATTY ACID SYNTHASE"/>
    <property type="match status" value="1"/>
</dbReference>
<organism evidence="2 3">
    <name type="scientific">Streptomyces tubbatahanensis</name>
    <dbReference type="NCBI Taxonomy" id="2923272"/>
    <lineage>
        <taxon>Bacteria</taxon>
        <taxon>Bacillati</taxon>
        <taxon>Actinomycetota</taxon>
        <taxon>Actinomycetes</taxon>
        <taxon>Kitasatosporales</taxon>
        <taxon>Streptomycetaceae</taxon>
        <taxon>Streptomyces</taxon>
    </lineage>
</organism>
<dbReference type="SUPFAM" id="SSF56801">
    <property type="entry name" value="Acetyl-CoA synthetase-like"/>
    <property type="match status" value="1"/>
</dbReference>
<protein>
    <submittedName>
        <fullName evidence="2">AMP-binding protein</fullName>
    </submittedName>
</protein>
<dbReference type="InterPro" id="IPR020845">
    <property type="entry name" value="AMP-binding_CS"/>
</dbReference>
<feature type="domain" description="AMP-dependent synthetase/ligase" evidence="1">
    <location>
        <begin position="2"/>
        <end position="268"/>
    </location>
</feature>
<dbReference type="InterPro" id="IPR000873">
    <property type="entry name" value="AMP-dep_synth/lig_dom"/>
</dbReference>
<evidence type="ECO:0000259" key="1">
    <source>
        <dbReference type="Pfam" id="PF00501"/>
    </source>
</evidence>
<proteinExistence type="predicted"/>
<dbReference type="EMBL" id="CP093846">
    <property type="protein sequence ID" value="UNS95049.1"/>
    <property type="molecule type" value="Genomic_DNA"/>
</dbReference>